<accession>S5MSE6</accession>
<dbReference type="GeneID" id="26642156"/>
<gene>
    <name evidence="1" type="ORF">JL_38</name>
</gene>
<evidence type="ECO:0000313" key="1">
    <source>
        <dbReference type="EMBL" id="AGR46727.1"/>
    </source>
</evidence>
<protein>
    <submittedName>
        <fullName evidence="1">Uncharacterized protein</fullName>
    </submittedName>
</protein>
<dbReference type="Proteomes" id="UP000015092">
    <property type="component" value="Segment"/>
</dbReference>
<proteinExistence type="predicted"/>
<dbReference type="EMBL" id="KC595512">
    <property type="protein sequence ID" value="AGR46727.1"/>
    <property type="molecule type" value="Genomic_DNA"/>
</dbReference>
<dbReference type="OrthoDB" id="34918at10239"/>
<reference evidence="1 2" key="1">
    <citation type="journal article" date="2014" name="Genome Announc.">
        <title>Genome Sequences of Three Novel Bacillus cereus Bacteriophages.</title>
        <authorList>
            <person name="Grose J.H."/>
            <person name="Jensen J.D."/>
            <person name="Merrill B.D."/>
            <person name="Fisher J.N."/>
            <person name="Burnett S.H."/>
            <person name="Breakwell D.P."/>
        </authorList>
    </citation>
    <scope>NUCLEOTIDE SEQUENCE [LARGE SCALE GENOMIC DNA]</scope>
</reference>
<evidence type="ECO:0000313" key="2">
    <source>
        <dbReference type="Proteomes" id="UP000015092"/>
    </source>
</evidence>
<sequence length="122" mass="14396">MEMEVTTLTIDGEDIPHAQKKDIVLGKPFYMERVNGDSWDIFTHYITLPADIYDRLKDKLHFALIHQPYEGSQTHTLHQGFTEYCAATSVERDGDKVHLRQARFRIVPYLRPWQKTYLEMNI</sequence>
<dbReference type="KEGG" id="vg:26642156"/>
<keyword evidence="2" id="KW-1185">Reference proteome</keyword>
<dbReference type="RefSeq" id="YP_009215818.1">
    <property type="nucleotide sequence ID" value="NC_028982.1"/>
</dbReference>
<organism evidence="1 2">
    <name type="scientific">Bacillus phage JL</name>
    <dbReference type="NCBI Taxonomy" id="1296655"/>
    <lineage>
        <taxon>Viruses</taxon>
        <taxon>Duplodnaviria</taxon>
        <taxon>Heunggongvirae</taxon>
        <taxon>Uroviricota</taxon>
        <taxon>Caudoviricetes</taxon>
        <taxon>Herelleviridae</taxon>
        <taxon>Spounavirinae</taxon>
        <taxon>Siminovitchvirus</taxon>
        <taxon>Siminovitchvirus JL</taxon>
    </lineage>
</organism>
<name>S5MSE6_9CAUD</name>